<dbReference type="EMBL" id="BQMJ01000068">
    <property type="protein sequence ID" value="GJQ15363.1"/>
    <property type="molecule type" value="Genomic_DNA"/>
</dbReference>
<keyword evidence="2" id="KW-0520">NAD</keyword>
<name>A0A9C7Q2N9_9RHOD</name>
<dbReference type="Proteomes" id="UP001061958">
    <property type="component" value="Unassembled WGS sequence"/>
</dbReference>
<keyword evidence="6" id="KW-1185">Reference proteome</keyword>
<dbReference type="InterPro" id="IPR036291">
    <property type="entry name" value="NAD(P)-bd_dom_sf"/>
</dbReference>
<comment type="caution">
    <text evidence="5">The sequence shown here is derived from an EMBL/GenBank/DDBJ whole genome shotgun (WGS) entry which is preliminary data.</text>
</comment>
<evidence type="ECO:0000256" key="3">
    <source>
        <dbReference type="SAM" id="MobiDB-lite"/>
    </source>
</evidence>
<dbReference type="GO" id="GO:0051287">
    <property type="term" value="F:NAD binding"/>
    <property type="evidence" value="ECO:0007669"/>
    <property type="project" value="InterPro"/>
</dbReference>
<dbReference type="PANTHER" id="PTHR43574">
    <property type="entry name" value="EPIMERASE-RELATED"/>
    <property type="match status" value="1"/>
</dbReference>
<comment type="similarity">
    <text evidence="1">Belongs to the NAD(P)-dependent epimerase/dehydratase family.</text>
</comment>
<evidence type="ECO:0000256" key="1">
    <source>
        <dbReference type="ARBA" id="ARBA00007637"/>
    </source>
</evidence>
<proteinExistence type="inferred from homology"/>
<dbReference type="CDD" id="cd05273">
    <property type="entry name" value="GME-like_SDR_e"/>
    <property type="match status" value="1"/>
</dbReference>
<accession>A0A9C7Q2N9</accession>
<evidence type="ECO:0000313" key="6">
    <source>
        <dbReference type="Proteomes" id="UP001061958"/>
    </source>
</evidence>
<reference evidence="5" key="1">
    <citation type="journal article" date="2022" name="Proc. Natl. Acad. Sci. U.S.A.">
        <title>Life cycle and functional genomics of the unicellular red alga Galdieria for elucidating algal and plant evolution and industrial use.</title>
        <authorList>
            <person name="Hirooka S."/>
            <person name="Itabashi T."/>
            <person name="Ichinose T.M."/>
            <person name="Onuma R."/>
            <person name="Fujiwara T."/>
            <person name="Yamashita S."/>
            <person name="Jong L.W."/>
            <person name="Tomita R."/>
            <person name="Iwane A.H."/>
            <person name="Miyagishima S.Y."/>
        </authorList>
    </citation>
    <scope>NUCLEOTIDE SEQUENCE</scope>
    <source>
        <strain evidence="5">NBRC 102759</strain>
    </source>
</reference>
<dbReference type="InterPro" id="IPR001509">
    <property type="entry name" value="Epimerase_deHydtase"/>
</dbReference>
<dbReference type="SUPFAM" id="SSF51735">
    <property type="entry name" value="NAD(P)-binding Rossmann-fold domains"/>
    <property type="match status" value="1"/>
</dbReference>
<feature type="domain" description="NAD-dependent epimerase/dehydratase" evidence="4">
    <location>
        <begin position="12"/>
        <end position="252"/>
    </location>
</feature>
<sequence>MSTAKEQKQLRVLVTGAGGFIGSHLAKKLKEKGQYVIAADWKENEYFQQEDFCDEFLLVDLRELQNCLKASKDCDHVYNLAADMGGMGFIQSNHSVILYNNTMISFNMLEAARRNNVKRYFYASSACIYPENKQLDPKNPGLKESDAWPAQPQDAYGLEKLASEEMAIHYGRDFKMETRIGRFHNIYGPYGTWKGGREKAPAAFCRKCIVSDTEFEMWGDGEQTRSFCYIDDAVEGVIRLMESDFAEPLNIGSEEMISMNDMAKLIMTFENKDLKIKHIPGPEGVRGRNSNNDLCRRVLGWEPQINLAQGLKKTYFWIKSQIEEEIAQGKKNDEYKTSKVVPTHSPTDSVAAKRRD</sequence>
<dbReference type="Pfam" id="PF01370">
    <property type="entry name" value="Epimerase"/>
    <property type="match status" value="1"/>
</dbReference>
<evidence type="ECO:0000259" key="4">
    <source>
        <dbReference type="Pfam" id="PF01370"/>
    </source>
</evidence>
<evidence type="ECO:0000313" key="5">
    <source>
        <dbReference type="EMBL" id="GJQ15363.1"/>
    </source>
</evidence>
<dbReference type="GO" id="GO:0047918">
    <property type="term" value="F:GDP-mannose 3,5-epimerase activity"/>
    <property type="evidence" value="ECO:0007669"/>
    <property type="project" value="InterPro"/>
</dbReference>
<dbReference type="AlphaFoldDB" id="A0A9C7Q2N9"/>
<dbReference type="Gene3D" id="3.40.50.720">
    <property type="entry name" value="NAD(P)-binding Rossmann-like Domain"/>
    <property type="match status" value="1"/>
</dbReference>
<dbReference type="OrthoDB" id="331544at2759"/>
<feature type="compositionally biased region" description="Basic and acidic residues" evidence="3">
    <location>
        <begin position="328"/>
        <end position="337"/>
    </location>
</feature>
<protein>
    <recommendedName>
        <fullName evidence="4">NAD-dependent epimerase/dehydratase domain-containing protein</fullName>
    </recommendedName>
</protein>
<organism evidence="5 6">
    <name type="scientific">Galdieria partita</name>
    <dbReference type="NCBI Taxonomy" id="83374"/>
    <lineage>
        <taxon>Eukaryota</taxon>
        <taxon>Rhodophyta</taxon>
        <taxon>Bangiophyceae</taxon>
        <taxon>Galdieriales</taxon>
        <taxon>Galdieriaceae</taxon>
        <taxon>Galdieria</taxon>
    </lineage>
</organism>
<feature type="region of interest" description="Disordered" evidence="3">
    <location>
        <begin position="328"/>
        <end position="356"/>
    </location>
</feature>
<evidence type="ECO:0000256" key="2">
    <source>
        <dbReference type="ARBA" id="ARBA00023027"/>
    </source>
</evidence>
<gene>
    <name evidence="5" type="ORF">GpartN1_g7154.t1</name>
</gene>
<dbReference type="Gene3D" id="3.90.25.10">
    <property type="entry name" value="UDP-galactose 4-epimerase, domain 1"/>
    <property type="match status" value="1"/>
</dbReference>
<reference evidence="5" key="2">
    <citation type="submission" date="2022-01" db="EMBL/GenBank/DDBJ databases">
        <authorList>
            <person name="Hirooka S."/>
            <person name="Miyagishima S.Y."/>
        </authorList>
    </citation>
    <scope>NUCLEOTIDE SEQUENCE</scope>
    <source>
        <strain evidence="5">NBRC 102759</strain>
    </source>
</reference>
<dbReference type="InterPro" id="IPR033890">
    <property type="entry name" value="GDP-Man_epi"/>
</dbReference>